<dbReference type="EMBL" id="CCBB010000003">
    <property type="protein sequence ID" value="CDO10397.1"/>
    <property type="molecule type" value="Genomic_DNA"/>
</dbReference>
<reference evidence="1" key="1">
    <citation type="submission" date="2014-03" db="EMBL/GenBank/DDBJ databases">
        <title>Draft Genome Sequence of Mycobacterium cosmeticum DSM 44829.</title>
        <authorList>
            <person name="Croce O."/>
            <person name="Robert C."/>
            <person name="Raoult D."/>
            <person name="Drancourt M."/>
        </authorList>
    </citation>
    <scope>NUCLEOTIDE SEQUENCE [LARGE SCALE GENOMIC DNA]</scope>
    <source>
        <strain evidence="1">DSM 44829</strain>
    </source>
</reference>
<comment type="caution">
    <text evidence="1">The sequence shown here is derived from an EMBL/GenBank/DDBJ whole genome shotgun (WGS) entry which is preliminary data.</text>
</comment>
<dbReference type="STRING" id="258533.BN977_05229"/>
<keyword evidence="2" id="KW-1185">Reference proteome</keyword>
<proteinExistence type="predicted"/>
<gene>
    <name evidence="1" type="ORF">BN977_05229</name>
</gene>
<reference evidence="1" key="2">
    <citation type="submission" date="2014-03" db="EMBL/GenBank/DDBJ databases">
        <authorList>
            <person name="Urmite Genomes"/>
        </authorList>
    </citation>
    <scope>NUCLEOTIDE SEQUENCE</scope>
    <source>
        <strain evidence="1">DSM 44829</strain>
    </source>
</reference>
<evidence type="ECO:0000313" key="1">
    <source>
        <dbReference type="EMBL" id="CDO10397.1"/>
    </source>
</evidence>
<dbReference type="OrthoDB" id="3431291at2"/>
<accession>W9B5U2</accession>
<name>W9B5U2_MYCCO</name>
<dbReference type="AlphaFoldDB" id="W9B5U2"/>
<organism evidence="1 2">
    <name type="scientific">Mycolicibacterium cosmeticum</name>
    <dbReference type="NCBI Taxonomy" id="258533"/>
    <lineage>
        <taxon>Bacteria</taxon>
        <taxon>Bacillati</taxon>
        <taxon>Actinomycetota</taxon>
        <taxon>Actinomycetes</taxon>
        <taxon>Mycobacteriales</taxon>
        <taxon>Mycobacteriaceae</taxon>
        <taxon>Mycolicibacterium</taxon>
    </lineage>
</organism>
<dbReference type="eggNOG" id="ENOG5033K9A">
    <property type="taxonomic scope" value="Bacteria"/>
</dbReference>
<sequence>MTRDRVAELLRWEDAGAHWQVLWQNRSGEAVSEVTIALLRCDGGEEVDRFTSADPALLRFVESRGGRSG</sequence>
<dbReference type="Proteomes" id="UP000028870">
    <property type="component" value="Unassembled WGS sequence"/>
</dbReference>
<dbReference type="RefSeq" id="WP_024451297.1">
    <property type="nucleotide sequence ID" value="NZ_CCBB010000003.1"/>
</dbReference>
<evidence type="ECO:0000313" key="2">
    <source>
        <dbReference type="Proteomes" id="UP000028870"/>
    </source>
</evidence>
<protein>
    <submittedName>
        <fullName evidence="1">Uncharacterized protein</fullName>
    </submittedName>
</protein>